<sequence>MPGPEDEIRSLADKIKDLKKHRSTMKTKLTRTLNQVKSEIGDDGGNMDREIVGELMKKADKIIEELETLNQEIFLVKEMNMAKLRNIWRTV</sequence>
<name>A0A9Q0YQM5_HOLLE</name>
<dbReference type="AlphaFoldDB" id="A0A9Q0YQM5"/>
<dbReference type="Proteomes" id="UP001152320">
    <property type="component" value="Chromosome 16"/>
</dbReference>
<dbReference type="EMBL" id="JAIZAY010000016">
    <property type="protein sequence ID" value="KAJ8026782.1"/>
    <property type="molecule type" value="Genomic_DNA"/>
</dbReference>
<protein>
    <submittedName>
        <fullName evidence="1">Uncharacterized protein</fullName>
    </submittedName>
</protein>
<evidence type="ECO:0000313" key="1">
    <source>
        <dbReference type="EMBL" id="KAJ8026782.1"/>
    </source>
</evidence>
<accession>A0A9Q0YQM5</accession>
<gene>
    <name evidence="1" type="ORF">HOLleu_31718</name>
</gene>
<reference evidence="1" key="1">
    <citation type="submission" date="2021-10" db="EMBL/GenBank/DDBJ databases">
        <title>Tropical sea cucumber genome reveals ecological adaptation and Cuvierian tubules defense mechanism.</title>
        <authorList>
            <person name="Chen T."/>
        </authorList>
    </citation>
    <scope>NUCLEOTIDE SEQUENCE</scope>
    <source>
        <strain evidence="1">Nanhai2018</strain>
        <tissue evidence="1">Muscle</tissue>
    </source>
</reference>
<keyword evidence="2" id="KW-1185">Reference proteome</keyword>
<proteinExistence type="predicted"/>
<comment type="caution">
    <text evidence="1">The sequence shown here is derived from an EMBL/GenBank/DDBJ whole genome shotgun (WGS) entry which is preliminary data.</text>
</comment>
<evidence type="ECO:0000313" key="2">
    <source>
        <dbReference type="Proteomes" id="UP001152320"/>
    </source>
</evidence>
<organism evidence="1 2">
    <name type="scientific">Holothuria leucospilota</name>
    <name type="common">Black long sea cucumber</name>
    <name type="synonym">Mertensiothuria leucospilota</name>
    <dbReference type="NCBI Taxonomy" id="206669"/>
    <lineage>
        <taxon>Eukaryota</taxon>
        <taxon>Metazoa</taxon>
        <taxon>Echinodermata</taxon>
        <taxon>Eleutherozoa</taxon>
        <taxon>Echinozoa</taxon>
        <taxon>Holothuroidea</taxon>
        <taxon>Aspidochirotacea</taxon>
        <taxon>Aspidochirotida</taxon>
        <taxon>Holothuriidae</taxon>
        <taxon>Holothuria</taxon>
    </lineage>
</organism>